<gene>
    <name evidence="1" type="ORF">LCGC14_2137440</name>
</gene>
<sequence length="91" mass="10992">MLVNRHIVLKTFYKVKKKWVFMTANPGLRTYKGVFDIYECVLDWRLPLECNMENSRKLSFRYLPLKENIEVKEPTAEHLVKEHYTPEITIF</sequence>
<evidence type="ECO:0000313" key="1">
    <source>
        <dbReference type="EMBL" id="KKL67191.1"/>
    </source>
</evidence>
<dbReference type="AlphaFoldDB" id="A0A0F9ELP3"/>
<comment type="caution">
    <text evidence="1">The sequence shown here is derived from an EMBL/GenBank/DDBJ whole genome shotgun (WGS) entry which is preliminary data.</text>
</comment>
<organism evidence="1">
    <name type="scientific">marine sediment metagenome</name>
    <dbReference type="NCBI Taxonomy" id="412755"/>
    <lineage>
        <taxon>unclassified sequences</taxon>
        <taxon>metagenomes</taxon>
        <taxon>ecological metagenomes</taxon>
    </lineage>
</organism>
<protein>
    <submittedName>
        <fullName evidence="1">Uncharacterized protein</fullName>
    </submittedName>
</protein>
<name>A0A0F9ELP3_9ZZZZ</name>
<proteinExistence type="predicted"/>
<dbReference type="EMBL" id="LAZR01026951">
    <property type="protein sequence ID" value="KKL67191.1"/>
    <property type="molecule type" value="Genomic_DNA"/>
</dbReference>
<reference evidence="1" key="1">
    <citation type="journal article" date="2015" name="Nature">
        <title>Complex archaea that bridge the gap between prokaryotes and eukaryotes.</title>
        <authorList>
            <person name="Spang A."/>
            <person name="Saw J.H."/>
            <person name="Jorgensen S.L."/>
            <person name="Zaremba-Niedzwiedzka K."/>
            <person name="Martijn J."/>
            <person name="Lind A.E."/>
            <person name="van Eijk R."/>
            <person name="Schleper C."/>
            <person name="Guy L."/>
            <person name="Ettema T.J."/>
        </authorList>
    </citation>
    <scope>NUCLEOTIDE SEQUENCE</scope>
</reference>
<accession>A0A0F9ELP3</accession>